<reference evidence="4" key="1">
    <citation type="submission" date="2017-09" db="EMBL/GenBank/DDBJ databases">
        <title>Depth-based differentiation of microbial function through sediment-hosted aquifers and enrichment of novel symbionts in the deep terrestrial subsurface.</title>
        <authorList>
            <person name="Probst A.J."/>
            <person name="Ladd B."/>
            <person name="Jarett J.K."/>
            <person name="Geller-Mcgrath D.E."/>
            <person name="Sieber C.M.K."/>
            <person name="Emerson J.B."/>
            <person name="Anantharaman K."/>
            <person name="Thomas B.C."/>
            <person name="Malmstrom R."/>
            <person name="Stieglmeier M."/>
            <person name="Klingl A."/>
            <person name="Woyke T."/>
            <person name="Ryan C.M."/>
            <person name="Banfield J.F."/>
        </authorList>
    </citation>
    <scope>NUCLEOTIDE SEQUENCE [LARGE SCALE GENOMIC DNA]</scope>
</reference>
<name>A0A2M8F928_9BACT</name>
<evidence type="ECO:0000313" key="4">
    <source>
        <dbReference type="Proteomes" id="UP000231456"/>
    </source>
</evidence>
<dbReference type="AlphaFoldDB" id="A0A2M8F928"/>
<keyword evidence="1" id="KW-0175">Coiled coil</keyword>
<feature type="compositionally biased region" description="Basic and acidic residues" evidence="2">
    <location>
        <begin position="14"/>
        <end position="33"/>
    </location>
</feature>
<evidence type="ECO:0000313" key="3">
    <source>
        <dbReference type="EMBL" id="PJC52208.1"/>
    </source>
</evidence>
<evidence type="ECO:0000256" key="2">
    <source>
        <dbReference type="SAM" id="MobiDB-lite"/>
    </source>
</evidence>
<evidence type="ECO:0000256" key="1">
    <source>
        <dbReference type="SAM" id="Coils"/>
    </source>
</evidence>
<dbReference type="EMBL" id="PFRH01000127">
    <property type="protein sequence ID" value="PJC52208.1"/>
    <property type="molecule type" value="Genomic_DNA"/>
</dbReference>
<feature type="compositionally biased region" description="Polar residues" evidence="2">
    <location>
        <begin position="1"/>
        <end position="13"/>
    </location>
</feature>
<organism evidence="3 4">
    <name type="scientific">Candidatus Magasanikbacteria bacterium CG_4_9_14_0_2_um_filter_42_11</name>
    <dbReference type="NCBI Taxonomy" id="1974643"/>
    <lineage>
        <taxon>Bacteria</taxon>
        <taxon>Candidatus Magasanikiibacteriota</taxon>
    </lineage>
</organism>
<comment type="caution">
    <text evidence="3">The sequence shown here is derived from an EMBL/GenBank/DDBJ whole genome shotgun (WGS) entry which is preliminary data.</text>
</comment>
<sequence length="158" mass="18261">MYNEHTMQTQHPESQLEKARKEVEPSRESREGFEMDAQAESAAAMERADMIVKDVKSSKQQMKNIVMNMHTVKQQIKQLRQQLQLADTDDASSLKQDQKVVDELKKKIAGHQHELLAMRDDLIREQKEELIEQKFVGDVVVESERLIDQMIADVMGIV</sequence>
<dbReference type="Proteomes" id="UP000231456">
    <property type="component" value="Unassembled WGS sequence"/>
</dbReference>
<feature type="region of interest" description="Disordered" evidence="2">
    <location>
        <begin position="1"/>
        <end position="44"/>
    </location>
</feature>
<accession>A0A2M8F928</accession>
<feature type="coiled-coil region" evidence="1">
    <location>
        <begin position="62"/>
        <end position="121"/>
    </location>
</feature>
<feature type="compositionally biased region" description="Low complexity" evidence="2">
    <location>
        <begin position="35"/>
        <end position="44"/>
    </location>
</feature>
<protein>
    <submittedName>
        <fullName evidence="3">Uncharacterized protein</fullName>
    </submittedName>
</protein>
<proteinExistence type="predicted"/>
<gene>
    <name evidence="3" type="ORF">CO030_04135</name>
</gene>